<feature type="domain" description="N-acetyltransferase" evidence="3">
    <location>
        <begin position="4"/>
        <end position="185"/>
    </location>
</feature>
<keyword evidence="2" id="KW-0012">Acyltransferase</keyword>
<reference evidence="4 5" key="1">
    <citation type="submission" date="2015-07" db="EMBL/GenBank/DDBJ databases">
        <authorList>
            <person name="Voget S."/>
            <person name="Dogs M."/>
            <person name="Brinkhoff T.H."/>
            <person name="Daniel R."/>
        </authorList>
    </citation>
    <scope>NUCLEOTIDE SEQUENCE [LARGE SCALE GENOMIC DNA]</scope>
    <source>
        <strain evidence="4 5">B14</strain>
    </source>
</reference>
<gene>
    <name evidence="4" type="ORF">ROLI_006690</name>
</gene>
<reference evidence="5" key="2">
    <citation type="submission" date="2024-01" db="EMBL/GenBank/DDBJ databases">
        <title>Roseobacter fucihabitans sp. nov., isolated from the brown alga Fucus spiralis.</title>
        <authorList>
            <person name="Hahnke S."/>
            <person name="Berger M."/>
            <person name="Schlingloff A."/>
            <person name="Athale I."/>
            <person name="Neumann-Schaal M."/>
            <person name="Adenaya A."/>
            <person name="Poehlein A."/>
            <person name="Daniel R."/>
            <person name="Pertersen J."/>
            <person name="Brinkhoff T."/>
        </authorList>
    </citation>
    <scope>NUCLEOTIDE SEQUENCE [LARGE SCALE GENOMIC DNA]</scope>
    <source>
        <strain evidence="5">B14</strain>
    </source>
</reference>
<evidence type="ECO:0000313" key="5">
    <source>
        <dbReference type="Proteomes" id="UP001318682"/>
    </source>
</evidence>
<dbReference type="RefSeq" id="WP_187430499.1">
    <property type="nucleotide sequence ID" value="NZ_CP143423.1"/>
</dbReference>
<sequence length="197" mass="21721">MEFVITPGFCPDEHDQVAALYWQAFGAKLGRVLGPHKRAKAFLCQVMDPEFALVARNAHGEILGIAGFKTAQGALVGGEYSDLKQFYGDWGGLWRGLLLTVLERDVEPDILLMDGICVEATARGLGLGTALLETIKQHARSLGKSAVRLDVINTNPRAKALYMRCGFEATKTENTGLFRFVFRFDSATQMLWHTTKA</sequence>
<dbReference type="InterPro" id="IPR000182">
    <property type="entry name" value="GNAT_dom"/>
</dbReference>
<evidence type="ECO:0000259" key="3">
    <source>
        <dbReference type="PROSITE" id="PS51186"/>
    </source>
</evidence>
<evidence type="ECO:0000313" key="4">
    <source>
        <dbReference type="EMBL" id="WVX47598.1"/>
    </source>
</evidence>
<dbReference type="PROSITE" id="PS51186">
    <property type="entry name" value="GNAT"/>
    <property type="match status" value="1"/>
</dbReference>
<dbReference type="Gene3D" id="3.40.630.30">
    <property type="match status" value="1"/>
</dbReference>
<keyword evidence="5" id="KW-1185">Reference proteome</keyword>
<dbReference type="Pfam" id="PF00583">
    <property type="entry name" value="Acetyltransf_1"/>
    <property type="match status" value="1"/>
</dbReference>
<keyword evidence="1" id="KW-0808">Transferase</keyword>
<evidence type="ECO:0000256" key="2">
    <source>
        <dbReference type="ARBA" id="ARBA00023315"/>
    </source>
</evidence>
<dbReference type="EMBL" id="CP143423">
    <property type="protein sequence ID" value="WVX47598.1"/>
    <property type="molecule type" value="Genomic_DNA"/>
</dbReference>
<protein>
    <recommendedName>
        <fullName evidence="3">N-acetyltransferase domain-containing protein</fullName>
    </recommendedName>
</protein>
<dbReference type="CDD" id="cd04301">
    <property type="entry name" value="NAT_SF"/>
    <property type="match status" value="1"/>
</dbReference>
<organism evidence="4 5">
    <name type="scientific">Roseobacter fucihabitans</name>
    <dbReference type="NCBI Taxonomy" id="1537242"/>
    <lineage>
        <taxon>Bacteria</taxon>
        <taxon>Pseudomonadati</taxon>
        <taxon>Pseudomonadota</taxon>
        <taxon>Alphaproteobacteria</taxon>
        <taxon>Rhodobacterales</taxon>
        <taxon>Roseobacteraceae</taxon>
        <taxon>Roseobacter</taxon>
    </lineage>
</organism>
<dbReference type="InterPro" id="IPR050832">
    <property type="entry name" value="Bact_Acetyltransf"/>
</dbReference>
<dbReference type="PANTHER" id="PTHR43877:SF2">
    <property type="entry name" value="AMINOALKYLPHOSPHONATE N-ACETYLTRANSFERASE-RELATED"/>
    <property type="match status" value="1"/>
</dbReference>
<proteinExistence type="predicted"/>
<dbReference type="SUPFAM" id="SSF55729">
    <property type="entry name" value="Acyl-CoA N-acyltransferases (Nat)"/>
    <property type="match status" value="1"/>
</dbReference>
<accession>A0ABZ2BNN5</accession>
<dbReference type="Proteomes" id="UP001318682">
    <property type="component" value="Chromosome"/>
</dbReference>
<dbReference type="InterPro" id="IPR016181">
    <property type="entry name" value="Acyl_CoA_acyltransferase"/>
</dbReference>
<evidence type="ECO:0000256" key="1">
    <source>
        <dbReference type="ARBA" id="ARBA00022679"/>
    </source>
</evidence>
<name>A0ABZ2BNN5_9RHOB</name>
<dbReference type="PANTHER" id="PTHR43877">
    <property type="entry name" value="AMINOALKYLPHOSPHONATE N-ACETYLTRANSFERASE-RELATED-RELATED"/>
    <property type="match status" value="1"/>
</dbReference>